<name>U5CZ92_AMBTC</name>
<keyword evidence="3" id="KW-1185">Reference proteome</keyword>
<dbReference type="PANTHER" id="PTHR46033">
    <property type="entry name" value="PROTEIN MAIN-LIKE 2"/>
    <property type="match status" value="1"/>
</dbReference>
<dbReference type="InterPro" id="IPR044824">
    <property type="entry name" value="MAIN-like"/>
</dbReference>
<protein>
    <recommendedName>
        <fullName evidence="1">Aminotransferase-like plant mobile domain-containing protein</fullName>
    </recommendedName>
</protein>
<evidence type="ECO:0000259" key="1">
    <source>
        <dbReference type="Pfam" id="PF10536"/>
    </source>
</evidence>
<dbReference type="GO" id="GO:0010073">
    <property type="term" value="P:meristem maintenance"/>
    <property type="evidence" value="ECO:0007669"/>
    <property type="project" value="InterPro"/>
</dbReference>
<organism evidence="2 3">
    <name type="scientific">Amborella trichopoda</name>
    <dbReference type="NCBI Taxonomy" id="13333"/>
    <lineage>
        <taxon>Eukaryota</taxon>
        <taxon>Viridiplantae</taxon>
        <taxon>Streptophyta</taxon>
        <taxon>Embryophyta</taxon>
        <taxon>Tracheophyta</taxon>
        <taxon>Spermatophyta</taxon>
        <taxon>Magnoliopsida</taxon>
        <taxon>Amborellales</taxon>
        <taxon>Amborellaceae</taxon>
        <taxon>Amborella</taxon>
    </lineage>
</organism>
<evidence type="ECO:0000313" key="2">
    <source>
        <dbReference type="EMBL" id="ERN15300.1"/>
    </source>
</evidence>
<dbReference type="AlphaFoldDB" id="U5CZ92"/>
<dbReference type="PANTHER" id="PTHR46033:SF1">
    <property type="entry name" value="PROTEIN MAIN-LIKE 2"/>
    <property type="match status" value="1"/>
</dbReference>
<dbReference type="InterPro" id="IPR019557">
    <property type="entry name" value="AminoTfrase-like_pln_mobile"/>
</dbReference>
<dbReference type="Proteomes" id="UP000017836">
    <property type="component" value="Unassembled WGS sequence"/>
</dbReference>
<reference evidence="3" key="1">
    <citation type="journal article" date="2013" name="Science">
        <title>The Amborella genome and the evolution of flowering plants.</title>
        <authorList>
            <consortium name="Amborella Genome Project"/>
        </authorList>
    </citation>
    <scope>NUCLEOTIDE SEQUENCE [LARGE SCALE GENOMIC DNA]</scope>
</reference>
<feature type="domain" description="Aminotransferase-like plant mobile" evidence="1">
    <location>
        <begin position="15"/>
        <end position="130"/>
    </location>
</feature>
<gene>
    <name evidence="2" type="ORF">AMTR_s00036p00058820</name>
</gene>
<dbReference type="EMBL" id="KI392503">
    <property type="protein sequence ID" value="ERN15300.1"/>
    <property type="molecule type" value="Genomic_DNA"/>
</dbReference>
<evidence type="ECO:0000313" key="3">
    <source>
        <dbReference type="Proteomes" id="UP000017836"/>
    </source>
</evidence>
<dbReference type="Pfam" id="PF10536">
    <property type="entry name" value="PMD"/>
    <property type="match status" value="1"/>
</dbReference>
<proteinExistence type="predicted"/>
<accession>U5CZ92</accession>
<dbReference type="HOGENOM" id="CLU_146264_0_0_1"/>
<dbReference type="Gramene" id="ERN15300">
    <property type="protein sequence ID" value="ERN15300"/>
    <property type="gene ID" value="AMTR_s00036p00058820"/>
</dbReference>
<dbReference type="eggNOG" id="ENOG502R6SK">
    <property type="taxonomic scope" value="Eukaryota"/>
</dbReference>
<sequence>MPKDCMWKRQIRHKNISFDNISFDMVIWQPYEESYEIAEYYISRPYLISFNIVKYYMPDRVMQQFEKLQGILVMLPKWDRREKVGMHPTDWTVELGRQIKDWKAQECHIVKAAVDKFGGVPTAEYIAWYNMFTQERKTPFCPSSQSQSHV</sequence>